<feature type="non-terminal residue" evidence="2">
    <location>
        <position position="39"/>
    </location>
</feature>
<protein>
    <submittedName>
        <fullName evidence="2">Zinc finger CCCH-type containing 12A</fullName>
    </submittedName>
</protein>
<evidence type="ECO:0000313" key="2">
    <source>
        <dbReference type="EMBL" id="SBP04525.1"/>
    </source>
</evidence>
<name>A0A1A7WFN4_9TELE</name>
<evidence type="ECO:0000256" key="1">
    <source>
        <dbReference type="SAM" id="MobiDB-lite"/>
    </source>
</evidence>
<organism evidence="2">
    <name type="scientific">Iconisemion striatum</name>
    <dbReference type="NCBI Taxonomy" id="60296"/>
    <lineage>
        <taxon>Eukaryota</taxon>
        <taxon>Metazoa</taxon>
        <taxon>Chordata</taxon>
        <taxon>Craniata</taxon>
        <taxon>Vertebrata</taxon>
        <taxon>Euteleostomi</taxon>
        <taxon>Actinopterygii</taxon>
        <taxon>Neopterygii</taxon>
        <taxon>Teleostei</taxon>
        <taxon>Neoteleostei</taxon>
        <taxon>Acanthomorphata</taxon>
        <taxon>Ovalentaria</taxon>
        <taxon>Atherinomorphae</taxon>
        <taxon>Cyprinodontiformes</taxon>
        <taxon>Nothobranchiidae</taxon>
        <taxon>Iconisemion</taxon>
    </lineage>
</organism>
<accession>A0A1A7WFN4</accession>
<reference evidence="2" key="2">
    <citation type="submission" date="2016-06" db="EMBL/GenBank/DDBJ databases">
        <title>The genome of a short-lived fish provides insights into sex chromosome evolution and the genetic control of aging.</title>
        <authorList>
            <person name="Reichwald K."/>
            <person name="Felder M."/>
            <person name="Petzold A."/>
            <person name="Koch P."/>
            <person name="Groth M."/>
            <person name="Platzer M."/>
        </authorList>
    </citation>
    <scope>NUCLEOTIDE SEQUENCE</scope>
    <source>
        <tissue evidence="2">Brain</tissue>
    </source>
</reference>
<dbReference type="AlphaFoldDB" id="A0A1A7WFN4"/>
<proteinExistence type="predicted"/>
<reference evidence="2" key="1">
    <citation type="submission" date="2016-05" db="EMBL/GenBank/DDBJ databases">
        <authorList>
            <person name="Lavstsen T."/>
            <person name="Jespersen J.S."/>
        </authorList>
    </citation>
    <scope>NUCLEOTIDE SEQUENCE</scope>
    <source>
        <tissue evidence="2">Brain</tissue>
    </source>
</reference>
<dbReference type="EMBL" id="HADW01003125">
    <property type="protein sequence ID" value="SBP04525.1"/>
    <property type="molecule type" value="Transcribed_RNA"/>
</dbReference>
<feature type="region of interest" description="Disordered" evidence="1">
    <location>
        <begin position="1"/>
        <end position="39"/>
    </location>
</feature>
<sequence>MEERAAQTRCSHHRPTHPERPGEEEDPGVHSIPPRGRET</sequence>
<gene>
    <name evidence="2" type="primary">ZC3H12A</name>
</gene>